<organism evidence="1">
    <name type="scientific">Rhizophora mucronata</name>
    <name type="common">Asiatic mangrove</name>
    <dbReference type="NCBI Taxonomy" id="61149"/>
    <lineage>
        <taxon>Eukaryota</taxon>
        <taxon>Viridiplantae</taxon>
        <taxon>Streptophyta</taxon>
        <taxon>Embryophyta</taxon>
        <taxon>Tracheophyta</taxon>
        <taxon>Spermatophyta</taxon>
        <taxon>Magnoliopsida</taxon>
        <taxon>eudicotyledons</taxon>
        <taxon>Gunneridae</taxon>
        <taxon>Pentapetalae</taxon>
        <taxon>rosids</taxon>
        <taxon>fabids</taxon>
        <taxon>Malpighiales</taxon>
        <taxon>Rhizophoraceae</taxon>
        <taxon>Rhizophora</taxon>
    </lineage>
</organism>
<protein>
    <submittedName>
        <fullName evidence="1">Tubby-like F-box protein</fullName>
    </submittedName>
</protein>
<proteinExistence type="predicted"/>
<reference evidence="1" key="1">
    <citation type="submission" date="2018-02" db="EMBL/GenBank/DDBJ databases">
        <title>Rhizophora mucronata_Transcriptome.</title>
        <authorList>
            <person name="Meera S.P."/>
            <person name="Sreeshan A."/>
            <person name="Augustine A."/>
        </authorList>
    </citation>
    <scope>NUCLEOTIDE SEQUENCE</scope>
    <source>
        <tissue evidence="1">Leaf</tissue>
    </source>
</reference>
<sequence length="69" mass="7456">MISKSNSGGRFAHKLCSTVSDTGDVSSGAMCVFVLPRQCFPPIPRLEMLPSPSFISLSSRTKLLRDILA</sequence>
<accession>A0A2P2KLY2</accession>
<evidence type="ECO:0000313" key="1">
    <source>
        <dbReference type="EMBL" id="MBX06718.1"/>
    </source>
</evidence>
<dbReference type="AlphaFoldDB" id="A0A2P2KLY2"/>
<name>A0A2P2KLY2_RHIMU</name>
<dbReference type="EMBL" id="GGEC01026234">
    <property type="protein sequence ID" value="MBX06718.1"/>
    <property type="molecule type" value="Transcribed_RNA"/>
</dbReference>